<keyword evidence="2" id="KW-0694">RNA-binding</keyword>
<feature type="domain" description="K Homology" evidence="4">
    <location>
        <begin position="263"/>
        <end position="335"/>
    </location>
</feature>
<reference evidence="5 6" key="1">
    <citation type="submission" date="2019-01" db="EMBL/GenBank/DDBJ databases">
        <title>Sequencing of cultivated peanut Arachis hypogaea provides insights into genome evolution and oil improvement.</title>
        <authorList>
            <person name="Chen X."/>
        </authorList>
    </citation>
    <scope>NUCLEOTIDE SEQUENCE [LARGE SCALE GENOMIC DNA]</scope>
    <source>
        <strain evidence="6">cv. Fuhuasheng</strain>
        <tissue evidence="5">Leaves</tissue>
    </source>
</reference>
<dbReference type="PROSITE" id="PS50084">
    <property type="entry name" value="KH_TYPE_1"/>
    <property type="match status" value="2"/>
</dbReference>
<dbReference type="SMART" id="SM00322">
    <property type="entry name" value="KH"/>
    <property type="match status" value="2"/>
</dbReference>
<feature type="compositionally biased region" description="Basic and acidic residues" evidence="3">
    <location>
        <begin position="93"/>
        <end position="114"/>
    </location>
</feature>
<evidence type="ECO:0000313" key="6">
    <source>
        <dbReference type="Proteomes" id="UP000289738"/>
    </source>
</evidence>
<dbReference type="Gene3D" id="3.30.1370.10">
    <property type="entry name" value="K Homology domain, type 1"/>
    <property type="match status" value="2"/>
</dbReference>
<evidence type="ECO:0000259" key="4">
    <source>
        <dbReference type="SMART" id="SM00322"/>
    </source>
</evidence>
<name>A0A445CLB9_ARAHY</name>
<proteinExistence type="predicted"/>
<protein>
    <recommendedName>
        <fullName evidence="4">K Homology domain-containing protein</fullName>
    </recommendedName>
</protein>
<dbReference type="Proteomes" id="UP000289738">
    <property type="component" value="Chromosome A06"/>
</dbReference>
<dbReference type="Pfam" id="PF00013">
    <property type="entry name" value="KH_1"/>
    <property type="match status" value="2"/>
</dbReference>
<feature type="domain" description="K Homology" evidence="4">
    <location>
        <begin position="170"/>
        <end position="240"/>
    </location>
</feature>
<feature type="compositionally biased region" description="Polar residues" evidence="3">
    <location>
        <begin position="30"/>
        <end position="44"/>
    </location>
</feature>
<organism evidence="5 6">
    <name type="scientific">Arachis hypogaea</name>
    <name type="common">Peanut</name>
    <dbReference type="NCBI Taxonomy" id="3818"/>
    <lineage>
        <taxon>Eukaryota</taxon>
        <taxon>Viridiplantae</taxon>
        <taxon>Streptophyta</taxon>
        <taxon>Embryophyta</taxon>
        <taxon>Tracheophyta</taxon>
        <taxon>Spermatophyta</taxon>
        <taxon>Magnoliopsida</taxon>
        <taxon>eudicotyledons</taxon>
        <taxon>Gunneridae</taxon>
        <taxon>Pentapetalae</taxon>
        <taxon>rosids</taxon>
        <taxon>fabids</taxon>
        <taxon>Fabales</taxon>
        <taxon>Fabaceae</taxon>
        <taxon>Papilionoideae</taxon>
        <taxon>50 kb inversion clade</taxon>
        <taxon>dalbergioids sensu lato</taxon>
        <taxon>Dalbergieae</taxon>
        <taxon>Pterocarpus clade</taxon>
        <taxon>Arachis</taxon>
    </lineage>
</organism>
<accession>A0A445CLB9</accession>
<feature type="compositionally biased region" description="Basic and acidic residues" evidence="3">
    <location>
        <begin position="51"/>
        <end position="60"/>
    </location>
</feature>
<feature type="region of interest" description="Disordered" evidence="3">
    <location>
        <begin position="1"/>
        <end position="118"/>
    </location>
</feature>
<evidence type="ECO:0000256" key="1">
    <source>
        <dbReference type="ARBA" id="ARBA00022737"/>
    </source>
</evidence>
<dbReference type="STRING" id="3818.A0A445CLB9"/>
<dbReference type="EMBL" id="SDMP01000006">
    <property type="protein sequence ID" value="RYR51735.1"/>
    <property type="molecule type" value="Genomic_DNA"/>
</dbReference>
<comment type="caution">
    <text evidence="5">The sequence shown here is derived from an EMBL/GenBank/DDBJ whole genome shotgun (WGS) entry which is preliminary data.</text>
</comment>
<keyword evidence="1" id="KW-0677">Repeat</keyword>
<dbReference type="AlphaFoldDB" id="A0A445CLB9"/>
<keyword evidence="6" id="KW-1185">Reference proteome</keyword>
<gene>
    <name evidence="5" type="ORF">Ahy_A06g026715</name>
</gene>
<dbReference type="SUPFAM" id="SSF54791">
    <property type="entry name" value="Eukaryotic type KH-domain (KH-domain type I)"/>
    <property type="match status" value="2"/>
</dbReference>
<evidence type="ECO:0000256" key="3">
    <source>
        <dbReference type="SAM" id="MobiDB-lite"/>
    </source>
</evidence>
<dbReference type="GO" id="GO:0003723">
    <property type="term" value="F:RNA binding"/>
    <property type="evidence" value="ECO:0007669"/>
    <property type="project" value="UniProtKB-UniRule"/>
</dbReference>
<sequence>MAEEEVVAPSASPLPSDCKRKFEDLDSEPTESNAKSNPDDNNADASVPDDGDNKRPRLGDDLETSANEQGSGEVAEPAESRDAPSEGQEVPAEDAHEKAEEPPKETEEPAKDLAEQDLPPGIRNRIQLIMLQRMWRFPLISKMLLLAEINLRLPLRPRHGELMFLTISFLDKIYYLCVKVGVLIGKAGDTIKYLQYNSGAKIQITRDAYADPQAATRSVEPIGSSESIYKAEKLISAVIAEADAGGSPALVASGLSPAQATMGSEQIQIQAPNEKVGLIIGRGGETIKGLQMKSGAYIQLIPQQLPEGDDSKERTVQVSNLVIKEVTGANFELVGFKTADLAIAFPWGQHYFLDVA</sequence>
<dbReference type="InterPro" id="IPR036612">
    <property type="entry name" value="KH_dom_type_1_sf"/>
</dbReference>
<dbReference type="InterPro" id="IPR004088">
    <property type="entry name" value="KH_dom_type_1"/>
</dbReference>
<evidence type="ECO:0000313" key="5">
    <source>
        <dbReference type="EMBL" id="RYR51735.1"/>
    </source>
</evidence>
<evidence type="ECO:0000256" key="2">
    <source>
        <dbReference type="PROSITE-ProRule" id="PRU00117"/>
    </source>
</evidence>
<dbReference type="InterPro" id="IPR004087">
    <property type="entry name" value="KH_dom"/>
</dbReference>
<dbReference type="PANTHER" id="PTHR10288">
    <property type="entry name" value="KH DOMAIN CONTAINING RNA BINDING PROTEIN"/>
    <property type="match status" value="1"/>
</dbReference>